<reference evidence="1" key="1">
    <citation type="submission" date="2023-03" db="EMBL/GenBank/DDBJ databases">
        <title>Massive genome expansion in bonnet fungi (Mycena s.s.) driven by repeated elements and novel gene families across ecological guilds.</title>
        <authorList>
            <consortium name="Lawrence Berkeley National Laboratory"/>
            <person name="Harder C.B."/>
            <person name="Miyauchi S."/>
            <person name="Viragh M."/>
            <person name="Kuo A."/>
            <person name="Thoen E."/>
            <person name="Andreopoulos B."/>
            <person name="Lu D."/>
            <person name="Skrede I."/>
            <person name="Drula E."/>
            <person name="Henrissat B."/>
            <person name="Morin E."/>
            <person name="Kohler A."/>
            <person name="Barry K."/>
            <person name="LaButti K."/>
            <person name="Morin E."/>
            <person name="Salamov A."/>
            <person name="Lipzen A."/>
            <person name="Mereny Z."/>
            <person name="Hegedus B."/>
            <person name="Baldrian P."/>
            <person name="Stursova M."/>
            <person name="Weitz H."/>
            <person name="Taylor A."/>
            <person name="Grigoriev I.V."/>
            <person name="Nagy L.G."/>
            <person name="Martin F."/>
            <person name="Kauserud H."/>
        </authorList>
    </citation>
    <scope>NUCLEOTIDE SEQUENCE</scope>
    <source>
        <strain evidence="1">CBHHK182m</strain>
    </source>
</reference>
<keyword evidence="2" id="KW-1185">Reference proteome</keyword>
<dbReference type="EMBL" id="JARKIB010000071">
    <property type="protein sequence ID" value="KAJ7748957.1"/>
    <property type="molecule type" value="Genomic_DNA"/>
</dbReference>
<dbReference type="Gene3D" id="3.80.10.10">
    <property type="entry name" value="Ribonuclease Inhibitor"/>
    <property type="match status" value="2"/>
</dbReference>
<evidence type="ECO:0000313" key="2">
    <source>
        <dbReference type="Proteomes" id="UP001215598"/>
    </source>
</evidence>
<dbReference type="SUPFAM" id="SSF52047">
    <property type="entry name" value="RNI-like"/>
    <property type="match status" value="1"/>
</dbReference>
<dbReference type="AlphaFoldDB" id="A0AAD7N7U3"/>
<dbReference type="InterPro" id="IPR032675">
    <property type="entry name" value="LRR_dom_sf"/>
</dbReference>
<sequence length="522" mass="58931">MHHCLKILEIVDLICDHLDPHVACKWPTLGQPPFRDLARFTRTCSTFQGPGLDHLWRRASLENLLTLCMPADLWAVDLMGESWTREKKLRLLRPIRTSDWNRVRLYAPRIQILWCGSAGSSLSNIFPALSVSLPERLLQNLQRLVWKPTGEDFQYIHLFLRHTLTEISFDLASDSAASLLASLAERCPKLTDISIGGYGYNSPFVSEFVRQLRCLKKVAVPTLNQDALEHLSQLPTLRSLHLHNVPTLSAVPVMQNFRILRSFGLSSPEIRPTVGLLQTWRAVPLIDFRVTFYDIVTAAEMHTLFNVAVTAFSHSSLGTFYIGDGSDADEHHPPMHVLPHHELRALQCFTNLTSLSIASPLGFDLDDTAVSALVPSWPRLVTLLLPVHFHAHAPRTTLACLHSFARHCPGLRHLTIALDATTVPTLDFRAGFARQRSLLDLDIEQSPLSIAHLSVARFLSAVFPRLREISTAREHYNNDEDDMEEHGDAIRLHFRWKEVEAMLPDVAAIRQEARMLGEGENE</sequence>
<accession>A0AAD7N7U3</accession>
<dbReference type="Proteomes" id="UP001215598">
    <property type="component" value="Unassembled WGS sequence"/>
</dbReference>
<comment type="caution">
    <text evidence="1">The sequence shown here is derived from an EMBL/GenBank/DDBJ whole genome shotgun (WGS) entry which is preliminary data.</text>
</comment>
<proteinExistence type="predicted"/>
<evidence type="ECO:0000313" key="1">
    <source>
        <dbReference type="EMBL" id="KAJ7748957.1"/>
    </source>
</evidence>
<evidence type="ECO:0008006" key="3">
    <source>
        <dbReference type="Google" id="ProtNLM"/>
    </source>
</evidence>
<protein>
    <recommendedName>
        <fullName evidence="3">F-box domain-containing protein</fullName>
    </recommendedName>
</protein>
<name>A0AAD7N7U3_9AGAR</name>
<gene>
    <name evidence="1" type="ORF">B0H16DRAFT_1888314</name>
</gene>
<organism evidence="1 2">
    <name type="scientific">Mycena metata</name>
    <dbReference type="NCBI Taxonomy" id="1033252"/>
    <lineage>
        <taxon>Eukaryota</taxon>
        <taxon>Fungi</taxon>
        <taxon>Dikarya</taxon>
        <taxon>Basidiomycota</taxon>
        <taxon>Agaricomycotina</taxon>
        <taxon>Agaricomycetes</taxon>
        <taxon>Agaricomycetidae</taxon>
        <taxon>Agaricales</taxon>
        <taxon>Marasmiineae</taxon>
        <taxon>Mycenaceae</taxon>
        <taxon>Mycena</taxon>
    </lineage>
</organism>